<dbReference type="Proteomes" id="UP000031978">
    <property type="component" value="Unassembled WGS sequence"/>
</dbReference>
<keyword evidence="4 11" id="KW-1003">Cell membrane</keyword>
<evidence type="ECO:0000256" key="10">
    <source>
        <dbReference type="ARBA" id="ARBA00023288"/>
    </source>
</evidence>
<dbReference type="EC" id="5.2.1.8" evidence="11"/>
<feature type="compositionally biased region" description="Low complexity" evidence="12">
    <location>
        <begin position="283"/>
        <end position="300"/>
    </location>
</feature>
<organism evidence="15 16">
    <name type="scientific">Bacillus pumilus</name>
    <name type="common">Bacillus mesentericus</name>
    <dbReference type="NCBI Taxonomy" id="1408"/>
    <lineage>
        <taxon>Bacteria</taxon>
        <taxon>Bacillati</taxon>
        <taxon>Bacillota</taxon>
        <taxon>Bacilli</taxon>
        <taxon>Bacillales</taxon>
        <taxon>Bacillaceae</taxon>
        <taxon>Bacillus</taxon>
    </lineage>
</organism>
<dbReference type="Gene3D" id="3.10.50.40">
    <property type="match status" value="1"/>
</dbReference>
<dbReference type="HAMAP" id="MF_01145">
    <property type="entry name" value="Foldase_PrsA"/>
    <property type="match status" value="1"/>
</dbReference>
<dbReference type="AlphaFoldDB" id="A0AB34QXY3"/>
<evidence type="ECO:0000256" key="8">
    <source>
        <dbReference type="ARBA" id="ARBA00023139"/>
    </source>
</evidence>
<evidence type="ECO:0000256" key="12">
    <source>
        <dbReference type="SAM" id="MobiDB-lite"/>
    </source>
</evidence>
<keyword evidence="5 11" id="KW-0732">Signal</keyword>
<comment type="catalytic activity">
    <reaction evidence="1 11">
        <text>[protein]-peptidylproline (omega=180) = [protein]-peptidylproline (omega=0)</text>
        <dbReference type="Rhea" id="RHEA:16237"/>
        <dbReference type="Rhea" id="RHEA-COMP:10747"/>
        <dbReference type="Rhea" id="RHEA-COMP:10748"/>
        <dbReference type="ChEBI" id="CHEBI:83833"/>
        <dbReference type="ChEBI" id="CHEBI:83834"/>
        <dbReference type="EC" id="5.2.1.8"/>
    </reaction>
</comment>
<evidence type="ECO:0000313" key="16">
    <source>
        <dbReference type="Proteomes" id="UP000031978"/>
    </source>
</evidence>
<dbReference type="GO" id="GO:0005886">
    <property type="term" value="C:plasma membrane"/>
    <property type="evidence" value="ECO:0007669"/>
    <property type="project" value="UniProtKB-SubCell"/>
</dbReference>
<comment type="subcellular location">
    <subcellularLocation>
        <location evidence="2 11">Cell membrane</location>
        <topology evidence="2 11">Lipid-anchor</topology>
    </subcellularLocation>
</comment>
<feature type="region of interest" description="Disordered" evidence="12">
    <location>
        <begin position="272"/>
        <end position="300"/>
    </location>
</feature>
<evidence type="ECO:0000259" key="14">
    <source>
        <dbReference type="PROSITE" id="PS50198"/>
    </source>
</evidence>
<evidence type="ECO:0000256" key="13">
    <source>
        <dbReference type="SAM" id="SignalP"/>
    </source>
</evidence>
<feature type="domain" description="PpiC" evidence="14">
    <location>
        <begin position="135"/>
        <end position="226"/>
    </location>
</feature>
<dbReference type="PROSITE" id="PS50198">
    <property type="entry name" value="PPIC_PPIASE_2"/>
    <property type="match status" value="1"/>
</dbReference>
<protein>
    <recommendedName>
        <fullName evidence="11">Foldase protein PrsA</fullName>
        <ecNumber evidence="11">5.2.1.8</ecNumber>
    </recommendedName>
</protein>
<evidence type="ECO:0000256" key="5">
    <source>
        <dbReference type="ARBA" id="ARBA00022729"/>
    </source>
</evidence>
<dbReference type="InterPro" id="IPR027304">
    <property type="entry name" value="Trigger_fact/SurA_dom_sf"/>
</dbReference>
<keyword evidence="8 11" id="KW-0564">Palmitate</keyword>
<dbReference type="InterPro" id="IPR050245">
    <property type="entry name" value="PrsA_foldase"/>
</dbReference>
<dbReference type="PROSITE" id="PS51257">
    <property type="entry name" value="PROKAR_LIPOPROTEIN"/>
    <property type="match status" value="1"/>
</dbReference>
<keyword evidence="7 11" id="KW-0472">Membrane</keyword>
<dbReference type="PANTHER" id="PTHR47245:SF1">
    <property type="entry name" value="FOLDASE PROTEIN PRSA"/>
    <property type="match status" value="1"/>
</dbReference>
<dbReference type="Pfam" id="PF00639">
    <property type="entry name" value="Rotamase"/>
    <property type="match status" value="1"/>
</dbReference>
<evidence type="ECO:0000313" key="15">
    <source>
        <dbReference type="EMBL" id="KIL17934.1"/>
    </source>
</evidence>
<sequence>MKKMALAAVTAVSVLTLGACSSGDKDVIATTKSGDVTKEELYTTLKKQAGGDALNLLVQQKVLADKYKVSDKEIDKKMEEYKKTLGEDRLKQLQDEFGKDYIKDQVKYELLTQKAAKANIKITDKEVKAYYDDLKGKIRASHILVADKKTADEVEKKLDKGEKWDAVVSEYSTDTASAAQGGDVGWFAKEGQMDENFSKAAFKLKVNEISKPVKSQFGYHIIKKTEERGKYDDMKADLKKELLNQKQADTNEIQTILNKLVKDADVKVKDKELENTFKEKSEQPAQDQQPAQNQQSQQNQ</sequence>
<dbReference type="InterPro" id="IPR000297">
    <property type="entry name" value="PPIase_PpiC"/>
</dbReference>
<dbReference type="GO" id="GO:0003755">
    <property type="term" value="F:peptidyl-prolyl cis-trans isomerase activity"/>
    <property type="evidence" value="ECO:0007669"/>
    <property type="project" value="UniProtKB-UniRule"/>
</dbReference>
<feature type="signal peptide" evidence="13">
    <location>
        <begin position="1"/>
        <end position="21"/>
    </location>
</feature>
<name>A0AB34QXY3_BACPU</name>
<dbReference type="GO" id="GO:0006457">
    <property type="term" value="P:protein folding"/>
    <property type="evidence" value="ECO:0007669"/>
    <property type="project" value="UniProtKB-UniRule"/>
</dbReference>
<keyword evidence="6 11" id="KW-0697">Rotamase</keyword>
<comment type="function">
    <text evidence="11">Plays a major role in protein secretion by helping the post-translocational extracellular folding of several secreted proteins.</text>
</comment>
<evidence type="ECO:0000256" key="11">
    <source>
        <dbReference type="HAMAP-Rule" id="MF_01145"/>
    </source>
</evidence>
<dbReference type="EMBL" id="JXCL01000025">
    <property type="protein sequence ID" value="KIL17934.1"/>
    <property type="molecule type" value="Genomic_DNA"/>
</dbReference>
<feature type="compositionally biased region" description="Basic and acidic residues" evidence="12">
    <location>
        <begin position="272"/>
        <end position="282"/>
    </location>
</feature>
<evidence type="ECO:0000256" key="9">
    <source>
        <dbReference type="ARBA" id="ARBA00023235"/>
    </source>
</evidence>
<dbReference type="InterPro" id="IPR046357">
    <property type="entry name" value="PPIase_dom_sf"/>
</dbReference>
<dbReference type="SUPFAM" id="SSF109998">
    <property type="entry name" value="Triger factor/SurA peptide-binding domain-like"/>
    <property type="match status" value="1"/>
</dbReference>
<evidence type="ECO:0000256" key="7">
    <source>
        <dbReference type="ARBA" id="ARBA00023136"/>
    </source>
</evidence>
<dbReference type="SUPFAM" id="SSF54534">
    <property type="entry name" value="FKBP-like"/>
    <property type="match status" value="1"/>
</dbReference>
<evidence type="ECO:0000256" key="6">
    <source>
        <dbReference type="ARBA" id="ARBA00023110"/>
    </source>
</evidence>
<proteinExistence type="inferred from homology"/>
<accession>A0AB34QXY3</accession>
<evidence type="ECO:0000256" key="3">
    <source>
        <dbReference type="ARBA" id="ARBA00006071"/>
    </source>
</evidence>
<evidence type="ECO:0000256" key="1">
    <source>
        <dbReference type="ARBA" id="ARBA00000971"/>
    </source>
</evidence>
<dbReference type="RefSeq" id="WP_044140682.1">
    <property type="nucleotide sequence ID" value="NZ_CAXWAH010000031.1"/>
</dbReference>
<evidence type="ECO:0000256" key="4">
    <source>
        <dbReference type="ARBA" id="ARBA00022475"/>
    </source>
</evidence>
<dbReference type="PANTHER" id="PTHR47245">
    <property type="entry name" value="PEPTIDYLPROLYL ISOMERASE"/>
    <property type="match status" value="1"/>
</dbReference>
<dbReference type="InterPro" id="IPR023059">
    <property type="entry name" value="Foldase_PrsA"/>
</dbReference>
<evidence type="ECO:0000256" key="2">
    <source>
        <dbReference type="ARBA" id="ARBA00004193"/>
    </source>
</evidence>
<reference evidence="15 16" key="1">
    <citation type="submission" date="2014-12" db="EMBL/GenBank/DDBJ databases">
        <title>Draft Genome Sequences of Five Spore-Forming Food Isolates of Bacillus pumilus.</title>
        <authorList>
            <person name="de Jong A."/>
            <person name="van Heel A.J."/>
            <person name="Montalban-Lopez M."/>
            <person name="Krawczyk A.O."/>
            <person name="Berendsen E.M."/>
            <person name="Wells-Bennik M."/>
            <person name="Kuipers O.P."/>
        </authorList>
    </citation>
    <scope>NUCLEOTIDE SEQUENCE [LARGE SCALE GENOMIC DNA]</scope>
    <source>
        <strain evidence="15 16">B4127</strain>
    </source>
</reference>
<keyword evidence="9 11" id="KW-0413">Isomerase</keyword>
<gene>
    <name evidence="11" type="primary">prsA</name>
    <name evidence="15" type="ORF">B4127_1015</name>
</gene>
<comment type="caution">
    <text evidence="15">The sequence shown here is derived from an EMBL/GenBank/DDBJ whole genome shotgun (WGS) entry which is preliminary data.</text>
</comment>
<keyword evidence="10 11" id="KW-0449">Lipoprotein</keyword>
<comment type="similarity">
    <text evidence="3 11">Belongs to the PrsA family.</text>
</comment>
<feature type="chain" id="PRO_5044240727" description="Foldase protein PrsA" evidence="13">
    <location>
        <begin position="22"/>
        <end position="300"/>
    </location>
</feature>